<dbReference type="RefSeq" id="WP_205459290.1">
    <property type="nucleotide sequence ID" value="NZ_JAFHKK010000016.1"/>
</dbReference>
<name>A0ABS2WSU7_9BACT</name>
<keyword evidence="1" id="KW-0812">Transmembrane</keyword>
<feature type="transmembrane region" description="Helical" evidence="1">
    <location>
        <begin position="107"/>
        <end position="131"/>
    </location>
</feature>
<dbReference type="Proteomes" id="UP000703590">
    <property type="component" value="Unassembled WGS sequence"/>
</dbReference>
<organism evidence="2 3">
    <name type="scientific">Sulfurospirillum tamanense</name>
    <dbReference type="NCBI Taxonomy" id="2813362"/>
    <lineage>
        <taxon>Bacteria</taxon>
        <taxon>Pseudomonadati</taxon>
        <taxon>Campylobacterota</taxon>
        <taxon>Epsilonproteobacteria</taxon>
        <taxon>Campylobacterales</taxon>
        <taxon>Sulfurospirillaceae</taxon>
        <taxon>Sulfurospirillum</taxon>
    </lineage>
</organism>
<proteinExistence type="predicted"/>
<feature type="transmembrane region" description="Helical" evidence="1">
    <location>
        <begin position="77"/>
        <end position="95"/>
    </location>
</feature>
<evidence type="ECO:0000256" key="1">
    <source>
        <dbReference type="SAM" id="Phobius"/>
    </source>
</evidence>
<dbReference type="EMBL" id="JAFHKK010000016">
    <property type="protein sequence ID" value="MBN2964739.1"/>
    <property type="molecule type" value="Genomic_DNA"/>
</dbReference>
<keyword evidence="1" id="KW-0472">Membrane</keyword>
<reference evidence="2 3" key="2">
    <citation type="submission" date="2021-02" db="EMBL/GenBank/DDBJ databases">
        <title>Sulfurospirillum tamanensis sp. nov.</title>
        <authorList>
            <person name="Frolova A."/>
            <person name="Merkel A."/>
            <person name="Slobodkin A."/>
        </authorList>
    </citation>
    <scope>NUCLEOTIDE SEQUENCE [LARGE SCALE GENOMIC DNA]</scope>
    <source>
        <strain evidence="2 3">T05b</strain>
    </source>
</reference>
<evidence type="ECO:0000313" key="2">
    <source>
        <dbReference type="EMBL" id="MBN2964739.1"/>
    </source>
</evidence>
<reference evidence="2 3" key="3">
    <citation type="submission" date="2021-02" db="EMBL/GenBank/DDBJ databases">
        <authorList>
            <person name="Merkel A.Y."/>
        </authorList>
    </citation>
    <scope>NUCLEOTIDE SEQUENCE [LARGE SCALE GENOMIC DNA]</scope>
    <source>
        <strain evidence="2 3">T05b</strain>
    </source>
</reference>
<reference evidence="3" key="1">
    <citation type="submission" date="2021-02" db="EMBL/GenBank/DDBJ databases">
        <title>Sulfurospirillum tamanensis sp. nov.</title>
        <authorList>
            <person name="Merkel A.Y."/>
        </authorList>
    </citation>
    <scope>NUCLEOTIDE SEQUENCE [LARGE SCALE GENOMIC DNA]</scope>
    <source>
        <strain evidence="3">T05b</strain>
    </source>
</reference>
<protein>
    <submittedName>
        <fullName evidence="2">Uncharacterized protein</fullName>
    </submittedName>
</protein>
<comment type="caution">
    <text evidence="2">The sequence shown here is derived from an EMBL/GenBank/DDBJ whole genome shotgun (WGS) entry which is preliminary data.</text>
</comment>
<sequence length="161" mass="18575">MRRDRADLFSVRNGALVGGLVLYQVASSLYPLLSPLIGFFFCYAVLLKEEEEKTMKERFWLRNAIFGYLIFTELNKGFYLFSTLMFLFLFYALVVDWIKSAFKCRPCILVAFVASGYVGVFATNTLLAYIMNTSFFAFGWEYALYIATDAVLAIILFRDRL</sequence>
<keyword evidence="1" id="KW-1133">Transmembrane helix</keyword>
<keyword evidence="3" id="KW-1185">Reference proteome</keyword>
<accession>A0ABS2WSU7</accession>
<evidence type="ECO:0000313" key="3">
    <source>
        <dbReference type="Proteomes" id="UP000703590"/>
    </source>
</evidence>
<gene>
    <name evidence="2" type="ORF">JWV37_08095</name>
</gene>
<feature type="transmembrane region" description="Helical" evidence="1">
    <location>
        <begin position="21"/>
        <end position="46"/>
    </location>
</feature>
<feature type="transmembrane region" description="Helical" evidence="1">
    <location>
        <begin position="137"/>
        <end position="157"/>
    </location>
</feature>